<feature type="chain" id="PRO_5042083125" evidence="1">
    <location>
        <begin position="27"/>
        <end position="71"/>
    </location>
</feature>
<reference evidence="2" key="1">
    <citation type="submission" date="2023-03" db="EMBL/GenBank/DDBJ databases">
        <title>Massive genome expansion in bonnet fungi (Mycena s.s.) driven by repeated elements and novel gene families across ecological guilds.</title>
        <authorList>
            <consortium name="Lawrence Berkeley National Laboratory"/>
            <person name="Harder C.B."/>
            <person name="Miyauchi S."/>
            <person name="Viragh M."/>
            <person name="Kuo A."/>
            <person name="Thoen E."/>
            <person name="Andreopoulos B."/>
            <person name="Lu D."/>
            <person name="Skrede I."/>
            <person name="Drula E."/>
            <person name="Henrissat B."/>
            <person name="Morin E."/>
            <person name="Kohler A."/>
            <person name="Barry K."/>
            <person name="LaButti K."/>
            <person name="Morin E."/>
            <person name="Salamov A."/>
            <person name="Lipzen A."/>
            <person name="Mereny Z."/>
            <person name="Hegedus B."/>
            <person name="Baldrian P."/>
            <person name="Stursova M."/>
            <person name="Weitz H."/>
            <person name="Taylor A."/>
            <person name="Grigoriev I.V."/>
            <person name="Nagy L.G."/>
            <person name="Martin F."/>
            <person name="Kauserud H."/>
        </authorList>
    </citation>
    <scope>NUCLEOTIDE SEQUENCE</scope>
    <source>
        <strain evidence="2">CBHHK200</strain>
    </source>
</reference>
<dbReference type="Proteomes" id="UP001218188">
    <property type="component" value="Unassembled WGS sequence"/>
</dbReference>
<sequence length="71" mass="8053">MSHPFAHGNWLRAVSVCNIILSGGSALFATYHPHDDPLPTFRKYFCRSRALNLLEISHRSPIMTAFIWGLL</sequence>
<accession>A0AAD6T7Q7</accession>
<name>A0AAD6T7Q7_9AGAR</name>
<proteinExistence type="predicted"/>
<protein>
    <submittedName>
        <fullName evidence="2">Uncharacterized protein</fullName>
    </submittedName>
</protein>
<gene>
    <name evidence="2" type="ORF">C8F04DRAFT_331018</name>
</gene>
<keyword evidence="1" id="KW-0732">Signal</keyword>
<evidence type="ECO:0000256" key="1">
    <source>
        <dbReference type="SAM" id="SignalP"/>
    </source>
</evidence>
<feature type="signal peptide" evidence="1">
    <location>
        <begin position="1"/>
        <end position="26"/>
    </location>
</feature>
<keyword evidence="3" id="KW-1185">Reference proteome</keyword>
<dbReference type="AlphaFoldDB" id="A0AAD6T7Q7"/>
<evidence type="ECO:0000313" key="2">
    <source>
        <dbReference type="EMBL" id="KAJ7038877.1"/>
    </source>
</evidence>
<comment type="caution">
    <text evidence="2">The sequence shown here is derived from an EMBL/GenBank/DDBJ whole genome shotgun (WGS) entry which is preliminary data.</text>
</comment>
<organism evidence="2 3">
    <name type="scientific">Mycena alexandri</name>
    <dbReference type="NCBI Taxonomy" id="1745969"/>
    <lineage>
        <taxon>Eukaryota</taxon>
        <taxon>Fungi</taxon>
        <taxon>Dikarya</taxon>
        <taxon>Basidiomycota</taxon>
        <taxon>Agaricomycotina</taxon>
        <taxon>Agaricomycetes</taxon>
        <taxon>Agaricomycetidae</taxon>
        <taxon>Agaricales</taxon>
        <taxon>Marasmiineae</taxon>
        <taxon>Mycenaceae</taxon>
        <taxon>Mycena</taxon>
    </lineage>
</organism>
<dbReference type="EMBL" id="JARJCM010000029">
    <property type="protein sequence ID" value="KAJ7038877.1"/>
    <property type="molecule type" value="Genomic_DNA"/>
</dbReference>
<evidence type="ECO:0000313" key="3">
    <source>
        <dbReference type="Proteomes" id="UP001218188"/>
    </source>
</evidence>